<protein>
    <submittedName>
        <fullName evidence="1">Uncharacterized protein</fullName>
    </submittedName>
</protein>
<sequence>MRENSAYVFVAPGSATNAAPRTFSDLRTGALAGRDFRSLQEFAVASVVEGGYALADVARVFRIPSWRLDQWVRETGHTPR</sequence>
<evidence type="ECO:0000313" key="2">
    <source>
        <dbReference type="Proteomes" id="UP000072189"/>
    </source>
</evidence>
<dbReference type="PATRIC" id="fig|2033.4.peg.2982"/>
<gene>
    <name evidence="1" type="ORF">RSA3_03420</name>
</gene>
<reference evidence="1 2" key="1">
    <citation type="journal article" date="2016" name="Front. Microbiol.">
        <title>Genomic Resource of Rice Seed Associated Bacteria.</title>
        <authorList>
            <person name="Midha S."/>
            <person name="Bansal K."/>
            <person name="Sharma S."/>
            <person name="Kumar N."/>
            <person name="Patil P.P."/>
            <person name="Chaudhry V."/>
            <person name="Patil P.B."/>
        </authorList>
    </citation>
    <scope>NUCLEOTIDE SEQUENCE [LARGE SCALE GENOMIC DNA]</scope>
    <source>
        <strain evidence="1 2">RSA3</strain>
    </source>
</reference>
<dbReference type="EMBL" id="LDRV01000019">
    <property type="protein sequence ID" value="KTS13706.1"/>
    <property type="molecule type" value="Genomic_DNA"/>
</dbReference>
<evidence type="ECO:0000313" key="1">
    <source>
        <dbReference type="EMBL" id="KTS13706.1"/>
    </source>
</evidence>
<accession>A0A147FAU3</accession>
<organism evidence="1 2">
    <name type="scientific">Microbacterium testaceum</name>
    <name type="common">Aureobacterium testaceum</name>
    <name type="synonym">Brevibacterium testaceum</name>
    <dbReference type="NCBI Taxonomy" id="2033"/>
    <lineage>
        <taxon>Bacteria</taxon>
        <taxon>Bacillati</taxon>
        <taxon>Actinomycetota</taxon>
        <taxon>Actinomycetes</taxon>
        <taxon>Micrococcales</taxon>
        <taxon>Microbacteriaceae</taxon>
        <taxon>Microbacterium</taxon>
    </lineage>
</organism>
<proteinExistence type="predicted"/>
<comment type="caution">
    <text evidence="1">The sequence shown here is derived from an EMBL/GenBank/DDBJ whole genome shotgun (WGS) entry which is preliminary data.</text>
</comment>
<dbReference type="AlphaFoldDB" id="A0A147FAU3"/>
<name>A0A147FAU3_MICTE</name>
<dbReference type="Proteomes" id="UP000072189">
    <property type="component" value="Unassembled WGS sequence"/>
</dbReference>